<evidence type="ECO:0000256" key="6">
    <source>
        <dbReference type="ARBA" id="ARBA00022989"/>
    </source>
</evidence>
<dbReference type="CDD" id="cd14421">
    <property type="entry name" value="CUE_AMFR"/>
    <property type="match status" value="1"/>
</dbReference>
<proteinExistence type="predicted"/>
<dbReference type="GO" id="GO:0000151">
    <property type="term" value="C:ubiquitin ligase complex"/>
    <property type="evidence" value="ECO:0007669"/>
    <property type="project" value="TreeGrafter"/>
</dbReference>
<feature type="region of interest" description="Disordered" evidence="9">
    <location>
        <begin position="194"/>
        <end position="218"/>
    </location>
</feature>
<dbReference type="GO" id="GO:0008270">
    <property type="term" value="F:zinc ion binding"/>
    <property type="evidence" value="ECO:0007669"/>
    <property type="project" value="UniProtKB-KW"/>
</dbReference>
<dbReference type="GO" id="GO:0006511">
    <property type="term" value="P:ubiquitin-dependent protein catabolic process"/>
    <property type="evidence" value="ECO:0007669"/>
    <property type="project" value="TreeGrafter"/>
</dbReference>
<dbReference type="SMART" id="SM00184">
    <property type="entry name" value="RING"/>
    <property type="match status" value="1"/>
</dbReference>
<comment type="subcellular location">
    <subcellularLocation>
        <location evidence="1">Membrane</location>
        <topology evidence="1">Multi-pass membrane protein</topology>
    </subcellularLocation>
</comment>
<accession>A0A8K0D1U8</accession>
<dbReference type="CDD" id="cd16455">
    <property type="entry name" value="RING-H2_AMFR"/>
    <property type="match status" value="1"/>
</dbReference>
<evidence type="ECO:0000313" key="12">
    <source>
        <dbReference type="EMBL" id="KAF2897848.1"/>
    </source>
</evidence>
<keyword evidence="6" id="KW-1133">Transmembrane helix</keyword>
<dbReference type="GO" id="GO:0043130">
    <property type="term" value="F:ubiquitin binding"/>
    <property type="evidence" value="ECO:0007669"/>
    <property type="project" value="InterPro"/>
</dbReference>
<dbReference type="GO" id="GO:0030968">
    <property type="term" value="P:endoplasmic reticulum unfolded protein response"/>
    <property type="evidence" value="ECO:0007669"/>
    <property type="project" value="TreeGrafter"/>
</dbReference>
<dbReference type="GO" id="GO:0061630">
    <property type="term" value="F:ubiquitin protein ligase activity"/>
    <property type="evidence" value="ECO:0007669"/>
    <property type="project" value="TreeGrafter"/>
</dbReference>
<sequence length="269" mass="30658">MFEFGYITFCSYPMATADELAENSDNCAVCWEKMDSARKLPCSHLFHTMCLQSWLEQDKSCPTCRLALNIENPSDNRPEPPEQHNAPQPVRRPLNHFFHFDGSRYVSWLPSFSVEVSQLPRLGRAPASNSQLDAMARQVQQLFPHFSLPVIIDDLRVTRSVELTIENILDGRLNSTVFHESEAITPPPGNSLAVLQSSPEAGSSSTSHNWDDLTSENENVEIDDTAIVGSRFSKSPSERERILYKRKERMIQSARKRYVDKQRSRLEES</sequence>
<evidence type="ECO:0000256" key="1">
    <source>
        <dbReference type="ARBA" id="ARBA00004141"/>
    </source>
</evidence>
<dbReference type="InterPro" id="IPR013083">
    <property type="entry name" value="Znf_RING/FYVE/PHD"/>
</dbReference>
<dbReference type="Pfam" id="PF02845">
    <property type="entry name" value="CUE"/>
    <property type="match status" value="1"/>
</dbReference>
<dbReference type="Proteomes" id="UP000801492">
    <property type="component" value="Unassembled WGS sequence"/>
</dbReference>
<keyword evidence="13" id="KW-1185">Reference proteome</keyword>
<reference evidence="12" key="1">
    <citation type="submission" date="2019-08" db="EMBL/GenBank/DDBJ databases">
        <title>The genome of the North American firefly Photinus pyralis.</title>
        <authorList>
            <consortium name="Photinus pyralis genome working group"/>
            <person name="Fallon T.R."/>
            <person name="Sander Lower S.E."/>
            <person name="Weng J.-K."/>
        </authorList>
    </citation>
    <scope>NUCLEOTIDE SEQUENCE</scope>
    <source>
        <strain evidence="12">TRF0915ILg1</strain>
        <tissue evidence="12">Whole body</tissue>
    </source>
</reference>
<keyword evidence="5" id="KW-0862">Zinc</keyword>
<dbReference type="Gene3D" id="3.30.40.10">
    <property type="entry name" value="Zinc/RING finger domain, C3HC4 (zinc finger)"/>
    <property type="match status" value="1"/>
</dbReference>
<keyword evidence="2" id="KW-0812">Transmembrane</keyword>
<evidence type="ECO:0000259" key="11">
    <source>
        <dbReference type="PROSITE" id="PS51140"/>
    </source>
</evidence>
<evidence type="ECO:0000256" key="2">
    <source>
        <dbReference type="ARBA" id="ARBA00022692"/>
    </source>
</evidence>
<evidence type="ECO:0000256" key="3">
    <source>
        <dbReference type="ARBA" id="ARBA00022723"/>
    </source>
</evidence>
<dbReference type="PROSITE" id="PS50089">
    <property type="entry name" value="ZF_RING_2"/>
    <property type="match status" value="1"/>
</dbReference>
<feature type="domain" description="RING-type" evidence="10">
    <location>
        <begin position="27"/>
        <end position="65"/>
    </location>
</feature>
<comment type="caution">
    <text evidence="12">The sequence shown here is derived from an EMBL/GenBank/DDBJ whole genome shotgun (WGS) entry which is preliminary data.</text>
</comment>
<keyword evidence="7" id="KW-0472">Membrane</keyword>
<dbReference type="InterPro" id="IPR040675">
    <property type="entry name" value="AMFR_Ube2g2-bd"/>
</dbReference>
<organism evidence="12 13">
    <name type="scientific">Ignelater luminosus</name>
    <name type="common">Cucubano</name>
    <name type="synonym">Pyrophorus luminosus</name>
    <dbReference type="NCBI Taxonomy" id="2038154"/>
    <lineage>
        <taxon>Eukaryota</taxon>
        <taxon>Metazoa</taxon>
        <taxon>Ecdysozoa</taxon>
        <taxon>Arthropoda</taxon>
        <taxon>Hexapoda</taxon>
        <taxon>Insecta</taxon>
        <taxon>Pterygota</taxon>
        <taxon>Neoptera</taxon>
        <taxon>Endopterygota</taxon>
        <taxon>Coleoptera</taxon>
        <taxon>Polyphaga</taxon>
        <taxon>Elateriformia</taxon>
        <taxon>Elateroidea</taxon>
        <taxon>Elateridae</taxon>
        <taxon>Agrypninae</taxon>
        <taxon>Pyrophorini</taxon>
        <taxon>Ignelater</taxon>
    </lineage>
</organism>
<dbReference type="FunFam" id="3.30.40.10:FF:000259">
    <property type="entry name" value="E3 ubiquitin protein ligase RIN2"/>
    <property type="match status" value="1"/>
</dbReference>
<keyword evidence="3" id="KW-0479">Metal-binding</keyword>
<dbReference type="PROSITE" id="PS51140">
    <property type="entry name" value="CUE"/>
    <property type="match status" value="1"/>
</dbReference>
<keyword evidence="4 8" id="KW-0863">Zinc-finger</keyword>
<evidence type="ECO:0000256" key="7">
    <source>
        <dbReference type="ARBA" id="ARBA00023136"/>
    </source>
</evidence>
<dbReference type="InterPro" id="IPR003892">
    <property type="entry name" value="CUE"/>
</dbReference>
<dbReference type="Gene3D" id="1.10.8.10">
    <property type="entry name" value="DNA helicase RuvA subunit, C-terminal domain"/>
    <property type="match status" value="1"/>
</dbReference>
<dbReference type="GO" id="GO:0005829">
    <property type="term" value="C:cytosol"/>
    <property type="evidence" value="ECO:0007669"/>
    <property type="project" value="TreeGrafter"/>
</dbReference>
<dbReference type="Pfam" id="PF13639">
    <property type="entry name" value="zf-RING_2"/>
    <property type="match status" value="1"/>
</dbReference>
<dbReference type="GO" id="GO:0005783">
    <property type="term" value="C:endoplasmic reticulum"/>
    <property type="evidence" value="ECO:0007669"/>
    <property type="project" value="TreeGrafter"/>
</dbReference>
<dbReference type="PANTHER" id="PTHR15067:SF5">
    <property type="entry name" value="E3 UBIQUITIN-PROTEIN LIGASE AMFR"/>
    <property type="match status" value="1"/>
</dbReference>
<dbReference type="SUPFAM" id="SSF57850">
    <property type="entry name" value="RING/U-box"/>
    <property type="match status" value="1"/>
</dbReference>
<evidence type="ECO:0000256" key="5">
    <source>
        <dbReference type="ARBA" id="ARBA00022833"/>
    </source>
</evidence>
<dbReference type="GO" id="GO:0070936">
    <property type="term" value="P:protein K48-linked ubiquitination"/>
    <property type="evidence" value="ECO:0007669"/>
    <property type="project" value="TreeGrafter"/>
</dbReference>
<name>A0A8K0D1U8_IGNLU</name>
<dbReference type="InterPro" id="IPR001841">
    <property type="entry name" value="Znf_RING"/>
</dbReference>
<evidence type="ECO:0000256" key="8">
    <source>
        <dbReference type="PROSITE-ProRule" id="PRU00175"/>
    </source>
</evidence>
<dbReference type="AlphaFoldDB" id="A0A8K0D1U8"/>
<dbReference type="GO" id="GO:0016020">
    <property type="term" value="C:membrane"/>
    <property type="evidence" value="ECO:0007669"/>
    <property type="project" value="UniProtKB-SubCell"/>
</dbReference>
<feature type="compositionally biased region" description="Polar residues" evidence="9">
    <location>
        <begin position="194"/>
        <end position="208"/>
    </location>
</feature>
<dbReference type="PANTHER" id="PTHR15067">
    <property type="entry name" value="E3 UBIQUITIN-PROTEIN LIGASE RNF8"/>
    <property type="match status" value="1"/>
</dbReference>
<evidence type="ECO:0000259" key="10">
    <source>
        <dbReference type="PROSITE" id="PS50089"/>
    </source>
</evidence>
<evidence type="ECO:0000313" key="13">
    <source>
        <dbReference type="Proteomes" id="UP000801492"/>
    </source>
</evidence>
<dbReference type="EMBL" id="VTPC01003905">
    <property type="protein sequence ID" value="KAF2897848.1"/>
    <property type="molecule type" value="Genomic_DNA"/>
</dbReference>
<evidence type="ECO:0000256" key="4">
    <source>
        <dbReference type="ARBA" id="ARBA00022771"/>
    </source>
</evidence>
<dbReference type="Pfam" id="PF18442">
    <property type="entry name" value="G2BR"/>
    <property type="match status" value="1"/>
</dbReference>
<feature type="domain" description="CUE" evidence="11">
    <location>
        <begin position="131"/>
        <end position="173"/>
    </location>
</feature>
<protein>
    <submittedName>
        <fullName evidence="12">Uncharacterized protein</fullName>
    </submittedName>
</protein>
<dbReference type="SMART" id="SM00546">
    <property type="entry name" value="CUE"/>
    <property type="match status" value="1"/>
</dbReference>
<dbReference type="OrthoDB" id="3824970at2759"/>
<evidence type="ECO:0000256" key="9">
    <source>
        <dbReference type="SAM" id="MobiDB-lite"/>
    </source>
</evidence>
<gene>
    <name evidence="12" type="ORF">ILUMI_08332</name>
</gene>